<feature type="region of interest" description="Disordered" evidence="1">
    <location>
        <begin position="1"/>
        <end position="28"/>
    </location>
</feature>
<evidence type="ECO:0000259" key="2">
    <source>
        <dbReference type="Pfam" id="PF09347"/>
    </source>
</evidence>
<dbReference type="NCBIfam" id="TIGR03425">
    <property type="entry name" value="urea_degr_2"/>
    <property type="match status" value="1"/>
</dbReference>
<dbReference type="EMBL" id="FOKA01000004">
    <property type="protein sequence ID" value="SFA97122.1"/>
    <property type="molecule type" value="Genomic_DNA"/>
</dbReference>
<keyword evidence="4" id="KW-1185">Reference proteome</keyword>
<feature type="domain" description="DUF1989" evidence="2">
    <location>
        <begin position="66"/>
        <end position="233"/>
    </location>
</feature>
<reference evidence="3 4" key="1">
    <citation type="submission" date="2016-10" db="EMBL/GenBank/DDBJ databases">
        <authorList>
            <person name="de Groot N.N."/>
        </authorList>
    </citation>
    <scope>NUCLEOTIDE SEQUENCE [LARGE SCALE GENOMIC DNA]</scope>
    <source>
        <strain evidence="3 4">CGMCC 4.6945</strain>
    </source>
</reference>
<dbReference type="InterPro" id="IPR018959">
    <property type="entry name" value="DUF1989"/>
</dbReference>
<dbReference type="Proteomes" id="UP000199012">
    <property type="component" value="Unassembled WGS sequence"/>
</dbReference>
<dbReference type="Pfam" id="PF09347">
    <property type="entry name" value="DUF1989"/>
    <property type="match status" value="1"/>
</dbReference>
<dbReference type="PANTHER" id="PTHR31527">
    <property type="entry name" value="RE64534P"/>
    <property type="match status" value="1"/>
</dbReference>
<gene>
    <name evidence="3" type="ORF">SAMN05421867_104197</name>
</gene>
<feature type="compositionally biased region" description="Low complexity" evidence="1">
    <location>
        <begin position="1"/>
        <end position="15"/>
    </location>
</feature>
<dbReference type="AlphaFoldDB" id="A0A1I0X7W7"/>
<proteinExistence type="predicted"/>
<name>A0A1I0X7W7_9CELL</name>
<evidence type="ECO:0000256" key="1">
    <source>
        <dbReference type="SAM" id="MobiDB-lite"/>
    </source>
</evidence>
<organism evidence="3 4">
    <name type="scientific">Cellulomonas marina</name>
    <dbReference type="NCBI Taxonomy" id="988821"/>
    <lineage>
        <taxon>Bacteria</taxon>
        <taxon>Bacillati</taxon>
        <taxon>Actinomycetota</taxon>
        <taxon>Actinomycetes</taxon>
        <taxon>Micrococcales</taxon>
        <taxon>Cellulomonadaceae</taxon>
        <taxon>Cellulomonas</taxon>
    </lineage>
</organism>
<sequence length="294" mass="30941">MTQTTTGTGTTAGARAHARAQEGSPEGLAVAERPWLPARTAPLDGPDAIVGGLPDGVTPDDLVWAERVAAGGYTHREVARGTHVRLTDVTGDACASVLLFHAGHSHERLNVADTVKVQWQVYPRVGYLLLSDQGRVLASVVDDTSGRHDAVFGTSTAARNVDRYGDGSPQGRSPAGRELLVLAAAKHGLTRRDVAPCVSFFQGVRVDDEGVGRFEGSAGAGASLVLRAELPLVLLVANTAHPLDPRPAWTCGPLEVTAWRGAPTTPDDPRWHATPEGRRAFANTADHLTARGIA</sequence>
<evidence type="ECO:0000313" key="4">
    <source>
        <dbReference type="Proteomes" id="UP000199012"/>
    </source>
</evidence>
<accession>A0A1I0X7W7</accession>
<dbReference type="InterPro" id="IPR017792">
    <property type="entry name" value="UAAP1"/>
</dbReference>
<protein>
    <recommendedName>
        <fullName evidence="2">DUF1989 domain-containing protein</fullName>
    </recommendedName>
</protein>
<dbReference type="OrthoDB" id="9772660at2"/>
<evidence type="ECO:0000313" key="3">
    <source>
        <dbReference type="EMBL" id="SFA97122.1"/>
    </source>
</evidence>
<dbReference type="RefSeq" id="WP_090031607.1">
    <property type="nucleotide sequence ID" value="NZ_BONM01000017.1"/>
</dbReference>
<dbReference type="PANTHER" id="PTHR31527:SF0">
    <property type="entry name" value="RE64534P"/>
    <property type="match status" value="1"/>
</dbReference>
<dbReference type="STRING" id="988821.SAMN05421867_104197"/>